<keyword evidence="2" id="KW-0472">Membrane</keyword>
<protein>
    <recommendedName>
        <fullName evidence="5">Transmembrane protein</fullName>
    </recommendedName>
</protein>
<accession>A0A2A9M0L4</accession>
<feature type="compositionally biased region" description="Basic and acidic residues" evidence="1">
    <location>
        <begin position="444"/>
        <end position="464"/>
    </location>
</feature>
<organism evidence="3 4">
    <name type="scientific">Besnoitia besnoiti</name>
    <name type="common">Apicomplexan protozoan</name>
    <dbReference type="NCBI Taxonomy" id="94643"/>
    <lineage>
        <taxon>Eukaryota</taxon>
        <taxon>Sar</taxon>
        <taxon>Alveolata</taxon>
        <taxon>Apicomplexa</taxon>
        <taxon>Conoidasida</taxon>
        <taxon>Coccidia</taxon>
        <taxon>Eucoccidiorida</taxon>
        <taxon>Eimeriorina</taxon>
        <taxon>Sarcocystidae</taxon>
        <taxon>Besnoitia</taxon>
    </lineage>
</organism>
<evidence type="ECO:0000313" key="3">
    <source>
        <dbReference type="EMBL" id="PFH32138.1"/>
    </source>
</evidence>
<reference evidence="3 4" key="1">
    <citation type="submission" date="2017-09" db="EMBL/GenBank/DDBJ databases">
        <title>Genome sequencing of Besnoitia besnoiti strain Bb-Ger1.</title>
        <authorList>
            <person name="Schares G."/>
            <person name="Venepally P."/>
            <person name="Lorenzi H.A."/>
        </authorList>
    </citation>
    <scope>NUCLEOTIDE SEQUENCE [LARGE SCALE GENOMIC DNA]</scope>
    <source>
        <strain evidence="3 4">Bb-Ger1</strain>
    </source>
</reference>
<dbReference type="Proteomes" id="UP000224006">
    <property type="component" value="Chromosome XI"/>
</dbReference>
<keyword evidence="4" id="KW-1185">Reference proteome</keyword>
<dbReference type="VEuPathDB" id="ToxoDB:BESB_020790"/>
<feature type="region of interest" description="Disordered" evidence="1">
    <location>
        <begin position="364"/>
        <end position="383"/>
    </location>
</feature>
<proteinExistence type="predicted"/>
<feature type="compositionally biased region" description="Polar residues" evidence="1">
    <location>
        <begin position="632"/>
        <end position="642"/>
    </location>
</feature>
<sequence length="1038" mass="114043">MPRAAVSSVRHSMITRSRMASRTVNASCPVPISIFEFSQSSELERSCSRHSSASTASTAAPVLPRLSSLSSCPSSAAPEAPRSFSFCWTSPPASPRSASDFNGPPSPSTGLSHCARMSARRASPSPVGVPRDLSSRHDTELESLSTCDGERSLSVFSDVDKTVCSPKERGAMATRKKAGRSRSASPALAALFASTDPRDHVYAFFPGGREAVESAVHELSGLEEDRQAASYEARLLSRLERSQRRRRCGGEPRAFRSLAATTLGFLFLLLLYVLWLVDVQTETVLPVIRCIGRVLALPSSLLAFFRASTDSLSPFFAALSTSQSAAETPDARDLEAVAFPFIFENEEADADLASRRRVSFAQGREPRGFDGTRKNRERGEEGEEIAVLQPWMPLVNQLDDLLRGEGTPLEEVQQSEGTPDDLIFLPRLTRRRSAGQRVTASASRRQERGDSKPDDLRCDEGEPSEDWKAFSDLQRACAVPYGDEDAEFTLPQGAAGATPLVSIPRAFLLSSRNVPRSLRARCRVPSDSSPFRACTANELLSVLLIREKQLQRGVLRGFFATARSGSESAKDLRSSLRARLPPLPFCLLKNTKKNAFFFNDAHWEALQLLSLLQRAPLEEFVAGVTQAARASQTLTGDASEQQPEAEKRQREDVRDAVSILYSKGLWDLDGNIAVAPAGYELEGRFNRYTWNSDEAIMHEAAAASFAWKADRELPSGSQISVNQGQLSSVHTLHRFGVVEASNHWGPVFFFRRPENDQEARPRPPFASTRHANGISAPGELLFRASPENLQRLPSWMRRRRIVPRDGTMCFHPEYKAEQAHYGCPVIDAPATGGSPHEECDPLPELDRPKARETVTSAGQPALVCDPSVFFSRTFGLGSLVLRRGGPVGGFDRLSYLCLRELLASADSPRRRAPDDARAEEDEEEREEISLATKEAHVAGLLKEACFLQLDATQQAVRLLSEELTRGGGEETEGGQDAGAPLLDSLEAGETPEREREAAVTRMMLAAAKSDEELLRNCLTYFTKVEREAKNWARTSAEF</sequence>
<evidence type="ECO:0000256" key="2">
    <source>
        <dbReference type="SAM" id="Phobius"/>
    </source>
</evidence>
<dbReference type="RefSeq" id="XP_029216147.1">
    <property type="nucleotide sequence ID" value="XM_029360788.1"/>
</dbReference>
<evidence type="ECO:0008006" key="5">
    <source>
        <dbReference type="Google" id="ProtNLM"/>
    </source>
</evidence>
<feature type="region of interest" description="Disordered" evidence="1">
    <location>
        <begin position="95"/>
        <end position="144"/>
    </location>
</feature>
<evidence type="ECO:0000256" key="1">
    <source>
        <dbReference type="SAM" id="MobiDB-lite"/>
    </source>
</evidence>
<dbReference type="OrthoDB" id="331611at2759"/>
<feature type="region of interest" description="Disordered" evidence="1">
    <location>
        <begin position="433"/>
        <end position="464"/>
    </location>
</feature>
<feature type="compositionally biased region" description="Basic and acidic residues" evidence="1">
    <location>
        <begin position="364"/>
        <end position="379"/>
    </location>
</feature>
<feature type="region of interest" description="Disordered" evidence="1">
    <location>
        <begin position="632"/>
        <end position="651"/>
    </location>
</feature>
<dbReference type="KEGG" id="bbes:BESB_020790"/>
<comment type="caution">
    <text evidence="3">The sequence shown here is derived from an EMBL/GenBank/DDBJ whole genome shotgun (WGS) entry which is preliminary data.</text>
</comment>
<gene>
    <name evidence="3" type="ORF">BESB_020790</name>
</gene>
<dbReference type="GeneID" id="40307140"/>
<keyword evidence="2" id="KW-1133">Transmembrane helix</keyword>
<dbReference type="EMBL" id="NWUJ01000012">
    <property type="protein sequence ID" value="PFH32138.1"/>
    <property type="molecule type" value="Genomic_DNA"/>
</dbReference>
<feature type="transmembrane region" description="Helical" evidence="2">
    <location>
        <begin position="254"/>
        <end position="277"/>
    </location>
</feature>
<dbReference type="AlphaFoldDB" id="A0A2A9M0L4"/>
<keyword evidence="2" id="KW-0812">Transmembrane</keyword>
<evidence type="ECO:0000313" key="4">
    <source>
        <dbReference type="Proteomes" id="UP000224006"/>
    </source>
</evidence>
<name>A0A2A9M0L4_BESBE</name>